<protein>
    <submittedName>
        <fullName evidence="2">Uncharacterized protein</fullName>
    </submittedName>
</protein>
<dbReference type="EMBL" id="PNCK01000026">
    <property type="protein sequence ID" value="TMP43856.1"/>
    <property type="molecule type" value="Genomic_DNA"/>
</dbReference>
<reference evidence="2" key="3">
    <citation type="submission" date="2019-09" db="EMBL/GenBank/DDBJ databases">
        <title>Co-occurence of chitin degradation, pigmentation and bioactivity in marine Pseudoalteromonas.</title>
        <authorList>
            <person name="Sonnenschein E.C."/>
            <person name="Bech P.K."/>
        </authorList>
    </citation>
    <scope>NUCLEOTIDE SEQUENCE</scope>
    <source>
        <strain evidence="2">S2231</strain>
        <strain evidence="1 3">S2233</strain>
    </source>
</reference>
<evidence type="ECO:0000313" key="3">
    <source>
        <dbReference type="Proteomes" id="UP000305730"/>
    </source>
</evidence>
<dbReference type="Proteomes" id="UP000305730">
    <property type="component" value="Unassembled WGS sequence"/>
</dbReference>
<dbReference type="EMBL" id="PNCL01000151">
    <property type="protein sequence ID" value="TMP53384.1"/>
    <property type="molecule type" value="Genomic_DNA"/>
</dbReference>
<evidence type="ECO:0000313" key="4">
    <source>
        <dbReference type="Proteomes" id="UP000307706"/>
    </source>
</evidence>
<reference evidence="3 4" key="1">
    <citation type="submission" date="2017-12" db="EMBL/GenBank/DDBJ databases">
        <authorList>
            <person name="Paulsen S."/>
            <person name="Gram L.K."/>
        </authorList>
    </citation>
    <scope>NUCLEOTIDE SEQUENCE [LARGE SCALE GENOMIC DNA]</scope>
    <source>
        <strain evidence="2 4">S2231</strain>
        <strain evidence="1 3">S2233</strain>
    </source>
</reference>
<dbReference type="AlphaFoldDB" id="A0A5S3XIA5"/>
<reference evidence="4" key="2">
    <citation type="submission" date="2019-06" db="EMBL/GenBank/DDBJ databases">
        <title>Co-occurence of chitin degradation, pigmentation and bioactivity in marine Pseudoalteromonas.</title>
        <authorList>
            <person name="Sonnenschein E.C."/>
            <person name="Bech P.K."/>
        </authorList>
    </citation>
    <scope>NUCLEOTIDE SEQUENCE [LARGE SCALE GENOMIC DNA]</scope>
    <source>
        <strain evidence="4">S2231</strain>
    </source>
</reference>
<proteinExistence type="predicted"/>
<gene>
    <name evidence="2" type="ORF">CWB96_21355</name>
    <name evidence="1" type="ORF">CWB97_07525</name>
</gene>
<organism evidence="2 4">
    <name type="scientific">Pseudoalteromonas citrea</name>
    <dbReference type="NCBI Taxonomy" id="43655"/>
    <lineage>
        <taxon>Bacteria</taxon>
        <taxon>Pseudomonadati</taxon>
        <taxon>Pseudomonadota</taxon>
        <taxon>Gammaproteobacteria</taxon>
        <taxon>Alteromonadales</taxon>
        <taxon>Pseudoalteromonadaceae</taxon>
        <taxon>Pseudoalteromonas</taxon>
    </lineage>
</organism>
<sequence>MPDQIESDFYNPINSSAVFSYSKYQQEAVNHDMKFTNATCDIALNSEYTWLASVDFAPVI</sequence>
<comment type="caution">
    <text evidence="2">The sequence shown here is derived from an EMBL/GenBank/DDBJ whole genome shotgun (WGS) entry which is preliminary data.</text>
</comment>
<accession>A0A5S3XIA5</accession>
<dbReference type="Proteomes" id="UP000307706">
    <property type="component" value="Unassembled WGS sequence"/>
</dbReference>
<name>A0A5S3XIA5_9GAMM</name>
<dbReference type="RefSeq" id="WP_138596197.1">
    <property type="nucleotide sequence ID" value="NZ_PNCK01000026.1"/>
</dbReference>
<keyword evidence="3" id="KW-1185">Reference proteome</keyword>
<evidence type="ECO:0000313" key="2">
    <source>
        <dbReference type="EMBL" id="TMP53384.1"/>
    </source>
</evidence>
<evidence type="ECO:0000313" key="1">
    <source>
        <dbReference type="EMBL" id="TMP43856.1"/>
    </source>
</evidence>